<evidence type="ECO:0008006" key="3">
    <source>
        <dbReference type="Google" id="ProtNLM"/>
    </source>
</evidence>
<organism evidence="1 2">
    <name type="scientific">Candidatus Amesbacteria bacterium GW2011_GWA2_42_12</name>
    <dbReference type="NCBI Taxonomy" id="1618356"/>
    <lineage>
        <taxon>Bacteria</taxon>
        <taxon>Candidatus Amesiibacteriota</taxon>
    </lineage>
</organism>
<evidence type="ECO:0000313" key="2">
    <source>
        <dbReference type="Proteomes" id="UP000034160"/>
    </source>
</evidence>
<proteinExistence type="predicted"/>
<dbReference type="EMBL" id="LCCN01000001">
    <property type="protein sequence ID" value="KKS33263.1"/>
    <property type="molecule type" value="Genomic_DNA"/>
</dbReference>
<sequence length="62" mass="7343">MKFKLQYKPMTMVELRAEELKLYPQISKAKIDMAVGREKNNRKVFILRKRLAAVKSYISNLI</sequence>
<accession>A0A0G1B6Z1</accession>
<name>A0A0G1B6Z1_9BACT</name>
<protein>
    <recommendedName>
        <fullName evidence="3">50S ribosomal protein L29</fullName>
    </recommendedName>
</protein>
<gene>
    <name evidence="1" type="ORF">UU93_C0001G0094</name>
</gene>
<evidence type="ECO:0000313" key="1">
    <source>
        <dbReference type="EMBL" id="KKS33263.1"/>
    </source>
</evidence>
<dbReference type="STRING" id="1618356.UU93_C0001G0094"/>
<comment type="caution">
    <text evidence="1">The sequence shown here is derived from an EMBL/GenBank/DDBJ whole genome shotgun (WGS) entry which is preliminary data.</text>
</comment>
<dbReference type="Proteomes" id="UP000034160">
    <property type="component" value="Unassembled WGS sequence"/>
</dbReference>
<reference evidence="1 2" key="1">
    <citation type="journal article" date="2015" name="Nature">
        <title>rRNA introns, odd ribosomes, and small enigmatic genomes across a large radiation of phyla.</title>
        <authorList>
            <person name="Brown C.T."/>
            <person name="Hug L.A."/>
            <person name="Thomas B.C."/>
            <person name="Sharon I."/>
            <person name="Castelle C.J."/>
            <person name="Singh A."/>
            <person name="Wilkins M.J."/>
            <person name="Williams K.H."/>
            <person name="Banfield J.F."/>
        </authorList>
    </citation>
    <scope>NUCLEOTIDE SEQUENCE [LARGE SCALE GENOMIC DNA]</scope>
</reference>
<dbReference type="AlphaFoldDB" id="A0A0G1B6Z1"/>